<accession>A0A9N8YNA2</accession>
<feature type="compositionally biased region" description="Basic and acidic residues" evidence="2">
    <location>
        <begin position="74"/>
        <end position="88"/>
    </location>
</feature>
<organism evidence="4 5">
    <name type="scientific">Diversispora eburnea</name>
    <dbReference type="NCBI Taxonomy" id="1213867"/>
    <lineage>
        <taxon>Eukaryota</taxon>
        <taxon>Fungi</taxon>
        <taxon>Fungi incertae sedis</taxon>
        <taxon>Mucoromycota</taxon>
        <taxon>Glomeromycotina</taxon>
        <taxon>Glomeromycetes</taxon>
        <taxon>Diversisporales</taxon>
        <taxon>Diversisporaceae</taxon>
        <taxon>Diversispora</taxon>
    </lineage>
</organism>
<protein>
    <submittedName>
        <fullName evidence="4">5562_t:CDS:1</fullName>
    </submittedName>
</protein>
<keyword evidence="1" id="KW-0862">Zinc</keyword>
<evidence type="ECO:0000313" key="4">
    <source>
        <dbReference type="EMBL" id="CAG8435350.1"/>
    </source>
</evidence>
<dbReference type="AlphaFoldDB" id="A0A9N8YNA2"/>
<dbReference type="Gene3D" id="4.10.1000.30">
    <property type="match status" value="1"/>
</dbReference>
<keyword evidence="1" id="KW-0479">Metal-binding</keyword>
<dbReference type="Gene3D" id="4.10.1000.40">
    <property type="match status" value="3"/>
</dbReference>
<proteinExistence type="predicted"/>
<dbReference type="EMBL" id="CAJVPK010000031">
    <property type="protein sequence ID" value="CAG8435350.1"/>
    <property type="molecule type" value="Genomic_DNA"/>
</dbReference>
<feature type="compositionally biased region" description="Basic and acidic residues" evidence="2">
    <location>
        <begin position="112"/>
        <end position="136"/>
    </location>
</feature>
<name>A0A9N8YNA2_9GLOM</name>
<reference evidence="4" key="1">
    <citation type="submission" date="2021-06" db="EMBL/GenBank/DDBJ databases">
        <authorList>
            <person name="Kallberg Y."/>
            <person name="Tangrot J."/>
            <person name="Rosling A."/>
        </authorList>
    </citation>
    <scope>NUCLEOTIDE SEQUENCE</scope>
    <source>
        <strain evidence="4">AZ414A</strain>
    </source>
</reference>
<dbReference type="Proteomes" id="UP000789706">
    <property type="component" value="Unassembled WGS sequence"/>
</dbReference>
<dbReference type="PROSITE" id="PS50103">
    <property type="entry name" value="ZF_C3H1"/>
    <property type="match status" value="1"/>
</dbReference>
<keyword evidence="5" id="KW-1185">Reference proteome</keyword>
<feature type="compositionally biased region" description="Low complexity" evidence="2">
    <location>
        <begin position="1"/>
        <end position="18"/>
    </location>
</feature>
<feature type="compositionally biased region" description="Polar residues" evidence="2">
    <location>
        <begin position="365"/>
        <end position="374"/>
    </location>
</feature>
<feature type="compositionally biased region" description="Low complexity" evidence="2">
    <location>
        <begin position="28"/>
        <end position="37"/>
    </location>
</feature>
<feature type="compositionally biased region" description="Polar residues" evidence="2">
    <location>
        <begin position="565"/>
        <end position="575"/>
    </location>
</feature>
<feature type="zinc finger region" description="C3H1-type" evidence="1">
    <location>
        <begin position="188"/>
        <end position="213"/>
    </location>
</feature>
<feature type="compositionally biased region" description="Low complexity" evidence="2">
    <location>
        <begin position="332"/>
        <end position="342"/>
    </location>
</feature>
<feature type="region of interest" description="Disordered" evidence="2">
    <location>
        <begin position="552"/>
        <end position="602"/>
    </location>
</feature>
<sequence>MYSSESVESQRVRSVGSVNGRPSHRRAGSNSSAAASRLFINAVKDASRSSKGTEENMSDKAPYTKRPYSPSIDTFKDDQKTKTRRVENDSNTDMIWSRETDDKGSYMNHGSHSNDHEQYDPSSNEERGRFVNERRSSQSNSHTTRQSRSVLDRLGKKGGLMTAYINPAFFPNSNNGFDSQPNDNIALTPKVTRCRHWPNCDLGNACKFHHPTEICPQDFNSFENRNLFRFGSYGNGSNGQGNFGNRSNFVFDSIGNSFSHFGIGPSTSGPSGMGQGIFGQNSFVQNNYQHNLGGIDLYGATHIRQESVDNNVVQGSNFQGGMREKEQKSFTSGAGSANSNISNKATINTNASITATSSSTSNASVEQQQQPSSNQEKDSTMSTNSQSSTSAPAVLCKYGERCANPNCMYAHASPAAVGTGIASPSLLDVPCKFGLECTAAKCRYSHPSPANLIAPCKFYPNCKNPVCPYLHVDYSEPTTKVPTPCRNGAHCTRPNCVFLHPWDIEVDTNIPCRRPDCAYQHSMGKKDTSQTVSERTFVSVPDELTEKVYVDQDNKGEQSLDKNSETNVETQSAEVTTKEESNHNNGNNGDANSYQQGDTELNKEEFNWEEDLEDLEDINFILDDVDHGEVVTDV</sequence>
<comment type="caution">
    <text evidence="4">The sequence shown here is derived from an EMBL/GenBank/DDBJ whole genome shotgun (WGS) entry which is preliminary data.</text>
</comment>
<gene>
    <name evidence="4" type="ORF">DEBURN_LOCUS872</name>
</gene>
<dbReference type="Pfam" id="PF14608">
    <property type="entry name" value="zf-CCCH_2"/>
    <property type="match status" value="5"/>
</dbReference>
<feature type="region of interest" description="Disordered" evidence="2">
    <location>
        <begin position="314"/>
        <end position="342"/>
    </location>
</feature>
<feature type="domain" description="C3H1-type" evidence="3">
    <location>
        <begin position="188"/>
        <end position="213"/>
    </location>
</feature>
<evidence type="ECO:0000259" key="3">
    <source>
        <dbReference type="PROSITE" id="PS50103"/>
    </source>
</evidence>
<feature type="region of interest" description="Disordered" evidence="2">
    <location>
        <begin position="354"/>
        <end position="388"/>
    </location>
</feature>
<dbReference type="GO" id="GO:0008270">
    <property type="term" value="F:zinc ion binding"/>
    <property type="evidence" value="ECO:0007669"/>
    <property type="project" value="UniProtKB-KW"/>
</dbReference>
<dbReference type="OrthoDB" id="438553at2759"/>
<feature type="compositionally biased region" description="Basic and acidic residues" evidence="2">
    <location>
        <begin position="45"/>
        <end position="58"/>
    </location>
</feature>
<evidence type="ECO:0000313" key="5">
    <source>
        <dbReference type="Proteomes" id="UP000789706"/>
    </source>
</evidence>
<feature type="compositionally biased region" description="Low complexity" evidence="2">
    <location>
        <begin position="583"/>
        <end position="592"/>
    </location>
</feature>
<dbReference type="InterPro" id="IPR000571">
    <property type="entry name" value="Znf_CCCH"/>
</dbReference>
<keyword evidence="1" id="KW-0863">Zinc-finger</keyword>
<feature type="compositionally biased region" description="Low complexity" evidence="2">
    <location>
        <begin position="354"/>
        <end position="364"/>
    </location>
</feature>
<dbReference type="SMART" id="SM00356">
    <property type="entry name" value="ZnF_C3H1"/>
    <property type="match status" value="5"/>
</dbReference>
<feature type="compositionally biased region" description="Polar residues" evidence="2">
    <location>
        <begin position="137"/>
        <end position="149"/>
    </location>
</feature>
<evidence type="ECO:0000256" key="2">
    <source>
        <dbReference type="SAM" id="MobiDB-lite"/>
    </source>
</evidence>
<feature type="compositionally biased region" description="Basic and acidic residues" evidence="2">
    <location>
        <begin position="552"/>
        <end position="564"/>
    </location>
</feature>
<evidence type="ECO:0000256" key="1">
    <source>
        <dbReference type="PROSITE-ProRule" id="PRU00723"/>
    </source>
</evidence>
<feature type="region of interest" description="Disordered" evidence="2">
    <location>
        <begin position="1"/>
        <end position="151"/>
    </location>
</feature>